<gene>
    <name evidence="4" type="ORF">EQF91_03980</name>
</gene>
<feature type="coiled-coil region" evidence="1">
    <location>
        <begin position="47"/>
        <end position="81"/>
    </location>
</feature>
<evidence type="ECO:0000256" key="3">
    <source>
        <dbReference type="SAM" id="Phobius"/>
    </source>
</evidence>
<keyword evidence="5" id="KW-1185">Reference proteome</keyword>
<protein>
    <submittedName>
        <fullName evidence="4">Septum formation initiator family protein</fullName>
    </submittedName>
</protein>
<dbReference type="InterPro" id="IPR007060">
    <property type="entry name" value="FtsL/DivIC"/>
</dbReference>
<feature type="compositionally biased region" description="Basic and acidic residues" evidence="2">
    <location>
        <begin position="114"/>
        <end position="128"/>
    </location>
</feature>
<feature type="region of interest" description="Disordered" evidence="2">
    <location>
        <begin position="106"/>
        <end position="128"/>
    </location>
</feature>
<evidence type="ECO:0000313" key="4">
    <source>
        <dbReference type="EMBL" id="TFF66471.1"/>
    </source>
</evidence>
<dbReference type="EMBL" id="SCFR01000010">
    <property type="protein sequence ID" value="TFF66471.1"/>
    <property type="molecule type" value="Genomic_DNA"/>
</dbReference>
<proteinExistence type="predicted"/>
<dbReference type="Proteomes" id="UP000297454">
    <property type="component" value="Unassembled WGS sequence"/>
</dbReference>
<dbReference type="AlphaFoldDB" id="A0A4R9C300"/>
<feature type="transmembrane region" description="Helical" evidence="3">
    <location>
        <begin position="21"/>
        <end position="42"/>
    </location>
</feature>
<evidence type="ECO:0000256" key="2">
    <source>
        <dbReference type="SAM" id="MobiDB-lite"/>
    </source>
</evidence>
<keyword evidence="3" id="KW-1133">Transmembrane helix</keyword>
<dbReference type="RefSeq" id="WP_134744369.1">
    <property type="nucleotide sequence ID" value="NZ_CP119761.1"/>
</dbReference>
<dbReference type="Pfam" id="PF04977">
    <property type="entry name" value="DivIC"/>
    <property type="match status" value="1"/>
</dbReference>
<keyword evidence="1" id="KW-0175">Coiled coil</keyword>
<evidence type="ECO:0000256" key="1">
    <source>
        <dbReference type="SAM" id="Coils"/>
    </source>
</evidence>
<comment type="caution">
    <text evidence="4">The sequence shown here is derived from an EMBL/GenBank/DDBJ whole genome shotgun (WGS) entry which is preliminary data.</text>
</comment>
<accession>A0A4R9C300</accession>
<organism evidence="4 5">
    <name type="scientific">Helcococcus ovis</name>
    <dbReference type="NCBI Taxonomy" id="72026"/>
    <lineage>
        <taxon>Bacteria</taxon>
        <taxon>Bacillati</taxon>
        <taxon>Bacillota</taxon>
        <taxon>Tissierellia</taxon>
        <taxon>Tissierellales</taxon>
        <taxon>Peptoniphilaceae</taxon>
        <taxon>Helcococcus</taxon>
    </lineage>
</organism>
<reference evidence="4 5" key="1">
    <citation type="submission" date="2019-01" db="EMBL/GenBank/DDBJ databases">
        <title>Draft Genome Sequences of Helcococcus ovis Strains Isolated from the Uterus and Vagina of Dairy Cows with Metritis.</title>
        <authorList>
            <person name="Cunha F."/>
            <person name="Jeon S.J."/>
            <person name="Kutzer P."/>
            <person name="Galvao K.N."/>
        </authorList>
    </citation>
    <scope>NUCLEOTIDE SEQUENCE [LARGE SCALE GENOMIC DNA]</scope>
    <source>
        <strain evidence="4 5">KG-37</strain>
    </source>
</reference>
<sequence length="128" mass="15157">MRKDVNSRKKIKRKFISDPRKVNIIFCISAIFLIVFLVIFIGQKRQIKQLKQNTNKLVTRQKELEDNISKLKTEIENSNSLEYIEKKAREDLGMIKKDEKIYTDDENSINTVPKESHDETKNETKKEN</sequence>
<keyword evidence="3" id="KW-0812">Transmembrane</keyword>
<name>A0A4R9C300_9FIRM</name>
<evidence type="ECO:0000313" key="5">
    <source>
        <dbReference type="Proteomes" id="UP000297454"/>
    </source>
</evidence>
<keyword evidence="3" id="KW-0472">Membrane</keyword>